<organism evidence="1 2">
    <name type="scientific">Bacteroides fragilis str. 3976T8</name>
    <dbReference type="NCBI Taxonomy" id="1339314"/>
    <lineage>
        <taxon>Bacteria</taxon>
        <taxon>Pseudomonadati</taxon>
        <taxon>Bacteroidota</taxon>
        <taxon>Bacteroidia</taxon>
        <taxon>Bacteroidales</taxon>
        <taxon>Bacteroidaceae</taxon>
        <taxon>Bacteroides</taxon>
    </lineage>
</organism>
<dbReference type="EMBL" id="JGDS01000033">
    <property type="protein sequence ID" value="EXZ75023.1"/>
    <property type="molecule type" value="Genomic_DNA"/>
</dbReference>
<protein>
    <recommendedName>
        <fullName evidence="3">6-bladed beta-propeller</fullName>
    </recommendedName>
</protein>
<dbReference type="RefSeq" id="WP_032597620.1">
    <property type="nucleotide sequence ID" value="NZ_JGDS01000033.1"/>
</dbReference>
<dbReference type="PATRIC" id="fig|1339314.3.peg.715"/>
<sequence length="389" mass="45014">MRSFIFIFFVLLFFSSCVEQKKVDPYANESTRIINVPEDYTVSVCSENLFSSVKLLPLETKEECLIGRMDRLVICDSLFIINDTRQRILVFDREGAFLRQIGKRGGGPGEYLEVRDFFINNKNELEVLDFKKILRYSLTGEFIGDMRFDYLSDKNLYCNPSYFIASPIAGYYIWGGTTGVRKVEDESCLMYKTDGAMKIEKGYFPIEHGAGANYYKFSKYDNHILIDPTFGDYNIYQIDSLDNLSTRYFFDFGNKSCKQTVNFPDKMSVDAKESLDESVVALYNFQETKKWLHLDFVYKENVYSLFYSKANDEVSIIDIKNCQLENKSSFGFWGAIGVEGEVLLNAIEASWIKAELDRLGPAMVEKLNFKKWDSIHESDNPVLVFYELK</sequence>
<dbReference type="Pfam" id="PF17170">
    <property type="entry name" value="DUF5128"/>
    <property type="match status" value="1"/>
</dbReference>
<dbReference type="InterPro" id="IPR011042">
    <property type="entry name" value="6-blade_b-propeller_TolB-like"/>
</dbReference>
<name>A0A016B110_BACFG</name>
<dbReference type="PROSITE" id="PS51257">
    <property type="entry name" value="PROKAR_LIPOPROTEIN"/>
    <property type="match status" value="1"/>
</dbReference>
<accession>A0A016B110</accession>
<evidence type="ECO:0000313" key="1">
    <source>
        <dbReference type="EMBL" id="EXZ75023.1"/>
    </source>
</evidence>
<dbReference type="Proteomes" id="UP000020938">
    <property type="component" value="Unassembled WGS sequence"/>
</dbReference>
<reference evidence="1 2" key="1">
    <citation type="submission" date="2014-02" db="EMBL/GenBank/DDBJ databases">
        <authorList>
            <person name="Sears C."/>
            <person name="Carroll K."/>
            <person name="Sack B.R."/>
            <person name="Qadri F."/>
            <person name="Myers L.L."/>
            <person name="Chung G.-T."/>
            <person name="Escheverria P."/>
            <person name="Fraser C.M."/>
            <person name="Sadzewicz L."/>
            <person name="Shefchek K.A."/>
            <person name="Tallon L."/>
            <person name="Das S.P."/>
            <person name="Daugherty S."/>
            <person name="Mongodin E.F."/>
        </authorList>
    </citation>
    <scope>NUCLEOTIDE SEQUENCE [LARGE SCALE GENOMIC DNA]</scope>
    <source>
        <strain evidence="1 2">3976T8</strain>
    </source>
</reference>
<dbReference type="AlphaFoldDB" id="A0A016B110"/>
<gene>
    <name evidence="1" type="ORF">M123_0462</name>
</gene>
<dbReference type="Gene3D" id="2.120.10.30">
    <property type="entry name" value="TolB, C-terminal domain"/>
    <property type="match status" value="1"/>
</dbReference>
<evidence type="ECO:0008006" key="3">
    <source>
        <dbReference type="Google" id="ProtNLM"/>
    </source>
</evidence>
<comment type="caution">
    <text evidence="1">The sequence shown here is derived from an EMBL/GenBank/DDBJ whole genome shotgun (WGS) entry which is preliminary data.</text>
</comment>
<proteinExistence type="predicted"/>
<evidence type="ECO:0000313" key="2">
    <source>
        <dbReference type="Proteomes" id="UP000020938"/>
    </source>
</evidence>